<keyword evidence="4" id="KW-1185">Reference proteome</keyword>
<dbReference type="InterPro" id="IPR022127">
    <property type="entry name" value="STIMATE/YPL162C"/>
</dbReference>
<gene>
    <name evidence="3" type="ORF">Clacol_001390</name>
</gene>
<dbReference type="Proteomes" id="UP001050691">
    <property type="component" value="Unassembled WGS sequence"/>
</dbReference>
<reference evidence="3" key="1">
    <citation type="submission" date="2021-10" db="EMBL/GenBank/DDBJ databases">
        <title>De novo Genome Assembly of Clathrus columnatus (Basidiomycota, Fungi) Using Illumina and Nanopore Sequence Data.</title>
        <authorList>
            <person name="Ogiso-Tanaka E."/>
            <person name="Itagaki H."/>
            <person name="Hosoya T."/>
            <person name="Hosaka K."/>
        </authorList>
    </citation>
    <scope>NUCLEOTIDE SEQUENCE</scope>
    <source>
        <strain evidence="3">MO-923</strain>
    </source>
</reference>
<name>A0AAV5A2G3_9AGAM</name>
<protein>
    <recommendedName>
        <fullName evidence="5">Vacuolar membrane protein</fullName>
    </recommendedName>
</protein>
<comment type="caution">
    <text evidence="3">The sequence shown here is derived from an EMBL/GenBank/DDBJ whole genome shotgun (WGS) entry which is preliminary data.</text>
</comment>
<feature type="transmembrane region" description="Helical" evidence="2">
    <location>
        <begin position="33"/>
        <end position="55"/>
    </location>
</feature>
<evidence type="ECO:0008006" key="5">
    <source>
        <dbReference type="Google" id="ProtNLM"/>
    </source>
</evidence>
<dbReference type="Pfam" id="PF12400">
    <property type="entry name" value="STIMATE"/>
    <property type="match status" value="1"/>
</dbReference>
<dbReference type="GO" id="GO:0016020">
    <property type="term" value="C:membrane"/>
    <property type="evidence" value="ECO:0007669"/>
    <property type="project" value="TreeGrafter"/>
</dbReference>
<feature type="transmembrane region" description="Helical" evidence="2">
    <location>
        <begin position="106"/>
        <end position="125"/>
    </location>
</feature>
<feature type="compositionally biased region" description="Low complexity" evidence="1">
    <location>
        <begin position="265"/>
        <end position="279"/>
    </location>
</feature>
<sequence>MKNPYQPVAQLTELSSNDYTFSNVPVDKGQCLLLGPTALIVQGLMGVLVIASLVIKRYREKPMRPWRIWAFDVSKQVIGQAFVHGLNLLISDIVANISQGNPCDSYFLNVLLDTTLGLFAAWPGIFDMAEFLLSWTDGKDRLRIVFVMGIFPIIMNVLQFWLIDSIVKASASIQLGRSTDDSIRQPLFHEPTNDSDDEDREGEHIERRHDIESPPTPQKTQYMQNGNSNTEFKTTASGSSSTIVADSSSVQVHRYPPGPSYTVFGSSSVSPSSSSLGSPIATYRPKKSRRRSPPPPIRKPSVELSNGLHYTISSTPSPMPVKQFTTVNINKDNGNSTQITKNAPYLSVISPQSSVTPNSPWTIGMKDTDWAERVDQDDWTSKRFDKARGDLDLWSRQTILEVS</sequence>
<evidence type="ECO:0000256" key="2">
    <source>
        <dbReference type="SAM" id="Phobius"/>
    </source>
</evidence>
<feature type="region of interest" description="Disordered" evidence="1">
    <location>
        <begin position="183"/>
        <end position="239"/>
    </location>
</feature>
<keyword evidence="2" id="KW-0812">Transmembrane</keyword>
<dbReference type="AlphaFoldDB" id="A0AAV5A2G3"/>
<dbReference type="EMBL" id="BPWL01000002">
    <property type="protein sequence ID" value="GJJ07190.1"/>
    <property type="molecule type" value="Genomic_DNA"/>
</dbReference>
<dbReference type="PANTHER" id="PTHR31735">
    <property type="entry name" value="VACUOLAR MEMBRANE PROTEIN YPL162C"/>
    <property type="match status" value="1"/>
</dbReference>
<feature type="compositionally biased region" description="Basic and acidic residues" evidence="1">
    <location>
        <begin position="201"/>
        <end position="212"/>
    </location>
</feature>
<organism evidence="3 4">
    <name type="scientific">Clathrus columnatus</name>
    <dbReference type="NCBI Taxonomy" id="1419009"/>
    <lineage>
        <taxon>Eukaryota</taxon>
        <taxon>Fungi</taxon>
        <taxon>Dikarya</taxon>
        <taxon>Basidiomycota</taxon>
        <taxon>Agaricomycotina</taxon>
        <taxon>Agaricomycetes</taxon>
        <taxon>Phallomycetidae</taxon>
        <taxon>Phallales</taxon>
        <taxon>Clathraceae</taxon>
        <taxon>Clathrus</taxon>
    </lineage>
</organism>
<dbReference type="PANTHER" id="PTHR31735:SF1">
    <property type="entry name" value="VACUOLAR MEMBRANE PROTEIN YPL162C"/>
    <property type="match status" value="1"/>
</dbReference>
<accession>A0AAV5A2G3</accession>
<evidence type="ECO:0000313" key="4">
    <source>
        <dbReference type="Proteomes" id="UP001050691"/>
    </source>
</evidence>
<feature type="transmembrane region" description="Helical" evidence="2">
    <location>
        <begin position="145"/>
        <end position="163"/>
    </location>
</feature>
<feature type="region of interest" description="Disordered" evidence="1">
    <location>
        <begin position="262"/>
        <end position="303"/>
    </location>
</feature>
<evidence type="ECO:0000313" key="3">
    <source>
        <dbReference type="EMBL" id="GJJ07190.1"/>
    </source>
</evidence>
<evidence type="ECO:0000256" key="1">
    <source>
        <dbReference type="SAM" id="MobiDB-lite"/>
    </source>
</evidence>
<keyword evidence="2" id="KW-0472">Membrane</keyword>
<feature type="compositionally biased region" description="Polar residues" evidence="1">
    <location>
        <begin position="218"/>
        <end position="236"/>
    </location>
</feature>
<proteinExistence type="predicted"/>
<keyword evidence="2" id="KW-1133">Transmembrane helix</keyword>